<organism evidence="1 2">
    <name type="scientific">Cucumis melo var. makuwa</name>
    <name type="common">Oriental melon</name>
    <dbReference type="NCBI Taxonomy" id="1194695"/>
    <lineage>
        <taxon>Eukaryota</taxon>
        <taxon>Viridiplantae</taxon>
        <taxon>Streptophyta</taxon>
        <taxon>Embryophyta</taxon>
        <taxon>Tracheophyta</taxon>
        <taxon>Spermatophyta</taxon>
        <taxon>Magnoliopsida</taxon>
        <taxon>eudicotyledons</taxon>
        <taxon>Gunneridae</taxon>
        <taxon>Pentapetalae</taxon>
        <taxon>rosids</taxon>
        <taxon>fabids</taxon>
        <taxon>Cucurbitales</taxon>
        <taxon>Cucurbitaceae</taxon>
        <taxon>Benincaseae</taxon>
        <taxon>Cucumis</taxon>
    </lineage>
</organism>
<name>A0A5D3B9Z7_CUCMM</name>
<proteinExistence type="predicted"/>
<dbReference type="Proteomes" id="UP000321947">
    <property type="component" value="Unassembled WGS sequence"/>
</dbReference>
<gene>
    <name evidence="1" type="ORF">E5676_scaffold282G00040</name>
</gene>
<dbReference type="AlphaFoldDB" id="A0A5D3B9Z7"/>
<accession>A0A5D3B9Z7</accession>
<protein>
    <submittedName>
        <fullName evidence="1">Protein MNN4-like</fullName>
    </submittedName>
</protein>
<evidence type="ECO:0000313" key="1">
    <source>
        <dbReference type="EMBL" id="TYJ95706.1"/>
    </source>
</evidence>
<comment type="caution">
    <text evidence="1">The sequence shown here is derived from an EMBL/GenBank/DDBJ whole genome shotgun (WGS) entry which is preliminary data.</text>
</comment>
<reference evidence="1 2" key="1">
    <citation type="submission" date="2019-08" db="EMBL/GenBank/DDBJ databases">
        <title>Draft genome sequences of two oriental melons (Cucumis melo L. var makuwa).</title>
        <authorList>
            <person name="Kwon S.-Y."/>
        </authorList>
    </citation>
    <scope>NUCLEOTIDE SEQUENCE [LARGE SCALE GENOMIC DNA]</scope>
    <source>
        <strain evidence="2">cv. Chang Bougi</strain>
        <tissue evidence="1">Leaf</tissue>
    </source>
</reference>
<sequence length="161" mass="18356">MSDKKNNPNTIKRYLTSKPIKSQEKNHQVRFDGPVSDLNRVLMRGVESVGQVGVVLKPLLINGVEVNEDDYDVAALLALVKERKKAKETEFKKVMKKAQEKKIKVASDLLKLKVTTHGVKALMKEKKEIKLKEWENLFNKVKKVSLSTEKGKAKRTRSEEV</sequence>
<evidence type="ECO:0000313" key="2">
    <source>
        <dbReference type="Proteomes" id="UP000321947"/>
    </source>
</evidence>
<dbReference type="EMBL" id="SSTD01020087">
    <property type="protein sequence ID" value="TYJ95706.1"/>
    <property type="molecule type" value="Genomic_DNA"/>
</dbReference>